<reference evidence="7 8" key="1">
    <citation type="journal article" date="2005" name="Arch. Microbiol.">
        <title>The genome sequence of an anaerobic aromatic-degrading denitrifying bacterium, strain EbN1.</title>
        <authorList>
            <person name="Rabus R."/>
            <person name="Kube M."/>
            <person name="Heider J."/>
            <person name="Beck A."/>
            <person name="Heitmann K."/>
            <person name="Widdel F."/>
            <person name="Reinhardt R."/>
        </authorList>
    </citation>
    <scope>NUCLEOTIDE SEQUENCE [LARGE SCALE GENOMIC DNA]</scope>
    <source>
        <strain evidence="7 8">EbN1</strain>
    </source>
</reference>
<dbReference type="STRING" id="76114.ebD114"/>
<feature type="transmembrane region" description="Helical" evidence="6">
    <location>
        <begin position="32"/>
        <end position="54"/>
    </location>
</feature>
<evidence type="ECO:0000313" key="8">
    <source>
        <dbReference type="Proteomes" id="UP000006552"/>
    </source>
</evidence>
<dbReference type="eggNOG" id="ENOG50334VY">
    <property type="taxonomic scope" value="Bacteria"/>
</dbReference>
<evidence type="ECO:0000256" key="1">
    <source>
        <dbReference type="ARBA" id="ARBA00004651"/>
    </source>
</evidence>
<keyword evidence="3 6" id="KW-0812">Transmembrane</keyword>
<accession>Q5NYX2</accession>
<protein>
    <submittedName>
        <fullName evidence="7">Uncharacterized protein</fullName>
    </submittedName>
</protein>
<comment type="subcellular location">
    <subcellularLocation>
        <location evidence="1">Cell membrane</location>
        <topology evidence="1">Multi-pass membrane protein</topology>
    </subcellularLocation>
</comment>
<dbReference type="Pfam" id="PF03626">
    <property type="entry name" value="COX4_pro"/>
    <property type="match status" value="1"/>
</dbReference>
<keyword evidence="5 6" id="KW-0472">Membrane</keyword>
<keyword evidence="4 6" id="KW-1133">Transmembrane helix</keyword>
<organism evidence="7 8">
    <name type="scientific">Aromatoleum aromaticum (strain DSM 19018 / LMG 30748 / EbN1)</name>
    <name type="common">Azoarcus sp. (strain EbN1)</name>
    <dbReference type="NCBI Taxonomy" id="76114"/>
    <lineage>
        <taxon>Bacteria</taxon>
        <taxon>Pseudomonadati</taxon>
        <taxon>Pseudomonadota</taxon>
        <taxon>Betaproteobacteria</taxon>
        <taxon>Rhodocyclales</taxon>
        <taxon>Rhodocyclaceae</taxon>
        <taxon>Aromatoleum</taxon>
    </lineage>
</organism>
<evidence type="ECO:0000256" key="2">
    <source>
        <dbReference type="ARBA" id="ARBA00022475"/>
    </source>
</evidence>
<dbReference type="RefSeq" id="WP_011239400.1">
    <property type="nucleotide sequence ID" value="NC_006513.1"/>
</dbReference>
<dbReference type="Proteomes" id="UP000006552">
    <property type="component" value="Chromosome"/>
</dbReference>
<gene>
    <name evidence="7" type="ORF">ebD114</name>
</gene>
<dbReference type="KEGG" id="eba:ebD114"/>
<sequence length="96" mass="10372">MSETRKLDLAWITLVLLSIGSAGVGGTADPDLGVTAIIALVMSIKVRIVCTYFMELDTASRRIRRSMYAFCYGMPTVVVLTSVFGDVIARLTAVLV</sequence>
<evidence type="ECO:0000256" key="3">
    <source>
        <dbReference type="ARBA" id="ARBA00022692"/>
    </source>
</evidence>
<dbReference type="HOGENOM" id="CLU_175439_2_0_4"/>
<name>Q5NYX2_AROAE</name>
<dbReference type="AlphaFoldDB" id="Q5NYX2"/>
<keyword evidence="8" id="KW-1185">Reference proteome</keyword>
<dbReference type="EMBL" id="CR555306">
    <property type="protein sequence ID" value="CAI09742.1"/>
    <property type="molecule type" value="Genomic_DNA"/>
</dbReference>
<dbReference type="InterPro" id="IPR005171">
    <property type="entry name" value="Cyt_c_oxidase_su4_prok"/>
</dbReference>
<proteinExistence type="predicted"/>
<evidence type="ECO:0000256" key="6">
    <source>
        <dbReference type="SAM" id="Phobius"/>
    </source>
</evidence>
<evidence type="ECO:0000256" key="5">
    <source>
        <dbReference type="ARBA" id="ARBA00023136"/>
    </source>
</evidence>
<feature type="transmembrane region" description="Helical" evidence="6">
    <location>
        <begin position="66"/>
        <end position="89"/>
    </location>
</feature>
<keyword evidence="2" id="KW-1003">Cell membrane</keyword>
<evidence type="ECO:0000313" key="7">
    <source>
        <dbReference type="EMBL" id="CAI09742.1"/>
    </source>
</evidence>
<dbReference type="GO" id="GO:0005886">
    <property type="term" value="C:plasma membrane"/>
    <property type="evidence" value="ECO:0007669"/>
    <property type="project" value="UniProtKB-SubCell"/>
</dbReference>
<dbReference type="OrthoDB" id="8527397at2"/>
<evidence type="ECO:0000256" key="4">
    <source>
        <dbReference type="ARBA" id="ARBA00022989"/>
    </source>
</evidence>